<dbReference type="EMBL" id="JBJKTR010000019">
    <property type="protein sequence ID" value="KAL3332200.1"/>
    <property type="molecule type" value="Genomic_DNA"/>
</dbReference>
<dbReference type="AlphaFoldDB" id="A0ABD2RM82"/>
<evidence type="ECO:0000256" key="2">
    <source>
        <dbReference type="SAM" id="SignalP"/>
    </source>
</evidence>
<evidence type="ECO:0000313" key="4">
    <source>
        <dbReference type="Proteomes" id="UP001627284"/>
    </source>
</evidence>
<dbReference type="EMBL" id="JBJKTR010000019">
    <property type="protein sequence ID" value="KAL3332199.1"/>
    <property type="molecule type" value="Genomic_DNA"/>
</dbReference>
<evidence type="ECO:0000256" key="1">
    <source>
        <dbReference type="SAM" id="MobiDB-lite"/>
    </source>
</evidence>
<dbReference type="EMBL" id="JBJKTR010000019">
    <property type="protein sequence ID" value="KAL3332201.1"/>
    <property type="molecule type" value="Genomic_DNA"/>
</dbReference>
<evidence type="ECO:0000313" key="3">
    <source>
        <dbReference type="EMBL" id="KAL3332201.1"/>
    </source>
</evidence>
<feature type="compositionally biased region" description="Low complexity" evidence="1">
    <location>
        <begin position="124"/>
        <end position="137"/>
    </location>
</feature>
<protein>
    <submittedName>
        <fullName evidence="3">Uncharacterized protein</fullName>
    </submittedName>
</protein>
<proteinExistence type="predicted"/>
<dbReference type="EMBL" id="JBJKTR010000019">
    <property type="protein sequence ID" value="KAL3332202.1"/>
    <property type="molecule type" value="Genomic_DNA"/>
</dbReference>
<accession>A0ABD2RM82</accession>
<keyword evidence="4" id="KW-1185">Reference proteome</keyword>
<keyword evidence="2" id="KW-0732">Signal</keyword>
<dbReference type="Proteomes" id="UP001627284">
    <property type="component" value="Unassembled WGS sequence"/>
</dbReference>
<feature type="signal peptide" evidence="2">
    <location>
        <begin position="1"/>
        <end position="15"/>
    </location>
</feature>
<sequence length="145" mass="15436">LDFFFLFILLLPASQTPLGPLHCVSAKATAGQHRLSLSPLRPTARRTKPAVPSSVATPPSVRAGESFTIAGEFSLSLLPPPSVLPSLLFSFSDEQTGEDSQESTDRTPSSYWLVQLQRSTAAPSGNGRNRGDGSSSNQQAGELRI</sequence>
<feature type="chain" id="PRO_5044724382" evidence="2">
    <location>
        <begin position="16"/>
        <end position="145"/>
    </location>
</feature>
<feature type="region of interest" description="Disordered" evidence="1">
    <location>
        <begin position="94"/>
        <end position="145"/>
    </location>
</feature>
<organism evidence="3 4">
    <name type="scientific">Solanum stoloniferum</name>
    <dbReference type="NCBI Taxonomy" id="62892"/>
    <lineage>
        <taxon>Eukaryota</taxon>
        <taxon>Viridiplantae</taxon>
        <taxon>Streptophyta</taxon>
        <taxon>Embryophyta</taxon>
        <taxon>Tracheophyta</taxon>
        <taxon>Spermatophyta</taxon>
        <taxon>Magnoliopsida</taxon>
        <taxon>eudicotyledons</taxon>
        <taxon>Gunneridae</taxon>
        <taxon>Pentapetalae</taxon>
        <taxon>asterids</taxon>
        <taxon>lamiids</taxon>
        <taxon>Solanales</taxon>
        <taxon>Solanaceae</taxon>
        <taxon>Solanoideae</taxon>
        <taxon>Solaneae</taxon>
        <taxon>Solanum</taxon>
    </lineage>
</organism>
<gene>
    <name evidence="3" type="ORF">AABB24_032679</name>
</gene>
<comment type="caution">
    <text evidence="3">The sequence shown here is derived from an EMBL/GenBank/DDBJ whole genome shotgun (WGS) entry which is preliminary data.</text>
</comment>
<reference evidence="3 4" key="1">
    <citation type="submission" date="2024-05" db="EMBL/GenBank/DDBJ databases">
        <title>De novo assembly of an allotetraploid wild potato.</title>
        <authorList>
            <person name="Hosaka A.J."/>
        </authorList>
    </citation>
    <scope>NUCLEOTIDE SEQUENCE [LARGE SCALE GENOMIC DNA]</scope>
    <source>
        <tissue evidence="3">Young leaves</tissue>
    </source>
</reference>
<feature type="non-terminal residue" evidence="3">
    <location>
        <position position="1"/>
    </location>
</feature>
<name>A0ABD2RM82_9SOLN</name>
<feature type="compositionally biased region" description="Polar residues" evidence="1">
    <location>
        <begin position="106"/>
        <end position="123"/>
    </location>
</feature>